<proteinExistence type="predicted"/>
<organism evidence="3 4">
    <name type="scientific">Alishewanella tabrizica</name>
    <dbReference type="NCBI Taxonomy" id="671278"/>
    <lineage>
        <taxon>Bacteria</taxon>
        <taxon>Pseudomonadati</taxon>
        <taxon>Pseudomonadota</taxon>
        <taxon>Gammaproteobacteria</taxon>
        <taxon>Alteromonadales</taxon>
        <taxon>Alteromonadaceae</taxon>
        <taxon>Alishewanella</taxon>
    </lineage>
</organism>
<feature type="transmembrane region" description="Helical" evidence="1">
    <location>
        <begin position="63"/>
        <end position="86"/>
    </location>
</feature>
<dbReference type="PANTHER" id="PTHR22911">
    <property type="entry name" value="ACYL-MALONYL CONDENSING ENZYME-RELATED"/>
    <property type="match status" value="1"/>
</dbReference>
<dbReference type="EMBL" id="BMYR01000001">
    <property type="protein sequence ID" value="GGW49888.1"/>
    <property type="molecule type" value="Genomic_DNA"/>
</dbReference>
<dbReference type="Gene3D" id="1.10.3730.20">
    <property type="match status" value="1"/>
</dbReference>
<accession>A0ABQ2WDI7</accession>
<dbReference type="PANTHER" id="PTHR22911:SF79">
    <property type="entry name" value="MOBA-LIKE NTP TRANSFERASE DOMAIN-CONTAINING PROTEIN"/>
    <property type="match status" value="1"/>
</dbReference>
<feature type="transmembrane region" description="Helical" evidence="1">
    <location>
        <begin position="179"/>
        <end position="199"/>
    </location>
</feature>
<feature type="domain" description="EamA" evidence="2">
    <location>
        <begin position="147"/>
        <end position="273"/>
    </location>
</feature>
<dbReference type="InterPro" id="IPR000620">
    <property type="entry name" value="EamA_dom"/>
</dbReference>
<keyword evidence="1" id="KW-0812">Transmembrane</keyword>
<feature type="transmembrane region" description="Helical" evidence="1">
    <location>
        <begin position="92"/>
        <end position="110"/>
    </location>
</feature>
<keyword evidence="1" id="KW-1133">Transmembrane helix</keyword>
<comment type="caution">
    <text evidence="3">The sequence shown here is derived from an EMBL/GenBank/DDBJ whole genome shotgun (WGS) entry which is preliminary data.</text>
</comment>
<evidence type="ECO:0000313" key="4">
    <source>
        <dbReference type="Proteomes" id="UP000634667"/>
    </source>
</evidence>
<evidence type="ECO:0000256" key="1">
    <source>
        <dbReference type="SAM" id="Phobius"/>
    </source>
</evidence>
<sequence>MGFYMLLALVSAVAMASSGVIARLSGLAAAELTFYRLAVGALCLLLLLLASGKLTVLKTKPDWRIGLNGVLLASFMLCFLSAIQYISLANAIMLVYLAPPLSAMVAHWLLQEKLDLPDTGLIALSFLGFAMLQQFQFQLVLDAAQLPGLVFGLLSLLAYSGFLLLNRRPQPGHSQLQRTFYQLLIGACCVLPFLSGIALPTTDSLLWIALAGIFPGFLAIYCAIVALQHLPTRVYATLAYLEPVTVILAGWLLFSEQLSLLQGAGVLLIMLTGLMLALRHKPATVVAQALTKVEQQLAPLAANADTTQVANDVEPEKT</sequence>
<keyword evidence="1" id="KW-0472">Membrane</keyword>
<reference evidence="4" key="1">
    <citation type="journal article" date="2019" name="Int. J. Syst. Evol. Microbiol.">
        <title>The Global Catalogue of Microorganisms (GCM) 10K type strain sequencing project: providing services to taxonomists for standard genome sequencing and annotation.</title>
        <authorList>
            <consortium name="The Broad Institute Genomics Platform"/>
            <consortium name="The Broad Institute Genome Sequencing Center for Infectious Disease"/>
            <person name="Wu L."/>
            <person name="Ma J."/>
        </authorList>
    </citation>
    <scope>NUCLEOTIDE SEQUENCE [LARGE SCALE GENOMIC DNA]</scope>
    <source>
        <strain evidence="4">KCTC 23723</strain>
    </source>
</reference>
<feature type="domain" description="EamA" evidence="2">
    <location>
        <begin position="4"/>
        <end position="131"/>
    </location>
</feature>
<dbReference type="SUPFAM" id="SSF103481">
    <property type="entry name" value="Multidrug resistance efflux transporter EmrE"/>
    <property type="match status" value="2"/>
</dbReference>
<feature type="transmembrane region" description="Helical" evidence="1">
    <location>
        <begin position="146"/>
        <end position="167"/>
    </location>
</feature>
<evidence type="ECO:0000313" key="3">
    <source>
        <dbReference type="EMBL" id="GGW49888.1"/>
    </source>
</evidence>
<feature type="transmembrane region" description="Helical" evidence="1">
    <location>
        <begin position="234"/>
        <end position="254"/>
    </location>
</feature>
<evidence type="ECO:0000259" key="2">
    <source>
        <dbReference type="Pfam" id="PF00892"/>
    </source>
</evidence>
<dbReference type="Proteomes" id="UP000634667">
    <property type="component" value="Unassembled WGS sequence"/>
</dbReference>
<keyword evidence="4" id="KW-1185">Reference proteome</keyword>
<dbReference type="InterPro" id="IPR037185">
    <property type="entry name" value="EmrE-like"/>
</dbReference>
<gene>
    <name evidence="3" type="ORF">GCM10008111_02110</name>
</gene>
<feature type="transmembrane region" description="Helical" evidence="1">
    <location>
        <begin position="205"/>
        <end position="227"/>
    </location>
</feature>
<dbReference type="Pfam" id="PF00892">
    <property type="entry name" value="EamA"/>
    <property type="match status" value="2"/>
</dbReference>
<feature type="transmembrane region" description="Helical" evidence="1">
    <location>
        <begin position="260"/>
        <end position="278"/>
    </location>
</feature>
<feature type="transmembrane region" description="Helical" evidence="1">
    <location>
        <begin position="32"/>
        <end position="51"/>
    </location>
</feature>
<protein>
    <recommendedName>
        <fullName evidence="2">EamA domain-containing protein</fullName>
    </recommendedName>
</protein>
<dbReference type="RefSeq" id="WP_189479570.1">
    <property type="nucleotide sequence ID" value="NZ_BMYR01000001.1"/>
</dbReference>
<name>A0ABQ2WDI7_9ALTE</name>